<evidence type="ECO:0000256" key="1">
    <source>
        <dbReference type="SAM" id="MobiDB-lite"/>
    </source>
</evidence>
<dbReference type="Proteomes" id="UP000246352">
    <property type="component" value="Unassembled WGS sequence"/>
</dbReference>
<dbReference type="GO" id="GO:0006275">
    <property type="term" value="P:regulation of DNA replication"/>
    <property type="evidence" value="ECO:0007669"/>
    <property type="project" value="InterPro"/>
</dbReference>
<protein>
    <submittedName>
        <fullName evidence="3">DnaA-like protein</fullName>
    </submittedName>
</protein>
<dbReference type="Gene3D" id="1.10.1750.10">
    <property type="match status" value="1"/>
</dbReference>
<dbReference type="SMART" id="SM00760">
    <property type="entry name" value="Bac_DnaA_C"/>
    <property type="match status" value="1"/>
</dbReference>
<accession>A0A317PN59</accession>
<dbReference type="EMBL" id="QGTR01000002">
    <property type="protein sequence ID" value="PWW02187.1"/>
    <property type="molecule type" value="Genomic_DNA"/>
</dbReference>
<dbReference type="RefSeq" id="WP_245415284.1">
    <property type="nucleotide sequence ID" value="NZ_QGTR01000002.1"/>
</dbReference>
<evidence type="ECO:0000259" key="2">
    <source>
        <dbReference type="SMART" id="SM00760"/>
    </source>
</evidence>
<dbReference type="AlphaFoldDB" id="A0A317PN59"/>
<dbReference type="GO" id="GO:0005524">
    <property type="term" value="F:ATP binding"/>
    <property type="evidence" value="ECO:0007669"/>
    <property type="project" value="InterPro"/>
</dbReference>
<keyword evidence="4" id="KW-1185">Reference proteome</keyword>
<dbReference type="Pfam" id="PF08299">
    <property type="entry name" value="Bac_DnaA_C"/>
    <property type="match status" value="1"/>
</dbReference>
<evidence type="ECO:0000313" key="4">
    <source>
        <dbReference type="Proteomes" id="UP000246352"/>
    </source>
</evidence>
<evidence type="ECO:0000313" key="3">
    <source>
        <dbReference type="EMBL" id="PWW02187.1"/>
    </source>
</evidence>
<feature type="region of interest" description="Disordered" evidence="1">
    <location>
        <begin position="1"/>
        <end position="24"/>
    </location>
</feature>
<dbReference type="GO" id="GO:0006270">
    <property type="term" value="P:DNA replication initiation"/>
    <property type="evidence" value="ECO:0007669"/>
    <property type="project" value="InterPro"/>
</dbReference>
<reference evidence="3 4" key="1">
    <citation type="submission" date="2018-05" db="EMBL/GenBank/DDBJ databases">
        <title>Genomic Encyclopedia of Type Strains, Phase IV (KMG-IV): sequencing the most valuable type-strain genomes for metagenomic binning, comparative biology and taxonomic classification.</title>
        <authorList>
            <person name="Goeker M."/>
        </authorList>
    </citation>
    <scope>NUCLEOTIDE SEQUENCE [LARGE SCALE GENOMIC DNA]</scope>
    <source>
        <strain evidence="3 4">DSM 16791</strain>
    </source>
</reference>
<dbReference type="InterPro" id="IPR013159">
    <property type="entry name" value="DnaA_C"/>
</dbReference>
<gene>
    <name evidence="3" type="ORF">DFR52_102855</name>
</gene>
<dbReference type="InterPro" id="IPR010921">
    <property type="entry name" value="Trp_repressor/repl_initiator"/>
</dbReference>
<feature type="compositionally biased region" description="Low complexity" evidence="1">
    <location>
        <begin position="8"/>
        <end position="24"/>
    </location>
</feature>
<organism evidence="3 4">
    <name type="scientific">Hoeflea marina</name>
    <dbReference type="NCBI Taxonomy" id="274592"/>
    <lineage>
        <taxon>Bacteria</taxon>
        <taxon>Pseudomonadati</taxon>
        <taxon>Pseudomonadota</taxon>
        <taxon>Alphaproteobacteria</taxon>
        <taxon>Hyphomicrobiales</taxon>
        <taxon>Rhizobiaceae</taxon>
        <taxon>Hoeflea</taxon>
    </lineage>
</organism>
<sequence length="172" mass="18568">MTDKHRSASAPDPAAPAQGDAAAAAASAPALRKRRLAPDVDHRHGSAVLVPMTPALDDLRSAPAVAHCCRAIRRLVGELFELACMQQVLEPGAVRRPQCHVRQISMYLCRVVLSLSYGAIGRAMGRDRSTVVHACAAVEDRRDDRAYDAFVERCERCVLAVFATRESGHGEA</sequence>
<dbReference type="CDD" id="cd06571">
    <property type="entry name" value="Bac_DnaA_C"/>
    <property type="match status" value="1"/>
</dbReference>
<name>A0A317PN59_9HYPH</name>
<dbReference type="SUPFAM" id="SSF48295">
    <property type="entry name" value="TrpR-like"/>
    <property type="match status" value="1"/>
</dbReference>
<proteinExistence type="predicted"/>
<comment type="caution">
    <text evidence="3">The sequence shown here is derived from an EMBL/GenBank/DDBJ whole genome shotgun (WGS) entry which is preliminary data.</text>
</comment>
<feature type="domain" description="Chromosomal replication initiator DnaA C-terminal" evidence="2">
    <location>
        <begin position="68"/>
        <end position="138"/>
    </location>
</feature>
<dbReference type="GO" id="GO:0043565">
    <property type="term" value="F:sequence-specific DNA binding"/>
    <property type="evidence" value="ECO:0007669"/>
    <property type="project" value="InterPro"/>
</dbReference>